<dbReference type="GO" id="GO:0008800">
    <property type="term" value="F:beta-lactamase activity"/>
    <property type="evidence" value="ECO:0007669"/>
    <property type="project" value="InterPro"/>
</dbReference>
<dbReference type="InterPro" id="IPR012338">
    <property type="entry name" value="Beta-lactam/transpept-like"/>
</dbReference>
<dbReference type="AlphaFoldDB" id="A0A7X9DK19"/>
<organism evidence="3 4">
    <name type="scientific">candidate division WWE3 bacterium</name>
    <dbReference type="NCBI Taxonomy" id="2053526"/>
    <lineage>
        <taxon>Bacteria</taxon>
        <taxon>Katanobacteria</taxon>
    </lineage>
</organism>
<dbReference type="InterPro" id="IPR000871">
    <property type="entry name" value="Beta-lactam_class-A"/>
</dbReference>
<evidence type="ECO:0000313" key="4">
    <source>
        <dbReference type="Proteomes" id="UP000526033"/>
    </source>
</evidence>
<dbReference type="PANTHER" id="PTHR35333">
    <property type="entry name" value="BETA-LACTAMASE"/>
    <property type="match status" value="1"/>
</dbReference>
<proteinExistence type="predicted"/>
<dbReference type="GO" id="GO:0030655">
    <property type="term" value="P:beta-lactam antibiotic catabolic process"/>
    <property type="evidence" value="ECO:0007669"/>
    <property type="project" value="InterPro"/>
</dbReference>
<evidence type="ECO:0000259" key="2">
    <source>
        <dbReference type="Pfam" id="PF13354"/>
    </source>
</evidence>
<keyword evidence="1" id="KW-0472">Membrane</keyword>
<dbReference type="InterPro" id="IPR045155">
    <property type="entry name" value="Beta-lactam_cat"/>
</dbReference>
<keyword evidence="1" id="KW-1133">Transmembrane helix</keyword>
<name>A0A7X9DK19_UNCKA</name>
<dbReference type="GO" id="GO:0046677">
    <property type="term" value="P:response to antibiotic"/>
    <property type="evidence" value="ECO:0007669"/>
    <property type="project" value="InterPro"/>
</dbReference>
<evidence type="ECO:0000313" key="3">
    <source>
        <dbReference type="EMBL" id="NMB69911.1"/>
    </source>
</evidence>
<feature type="transmembrane region" description="Helical" evidence="1">
    <location>
        <begin position="18"/>
        <end position="37"/>
    </location>
</feature>
<gene>
    <name evidence="3" type="ORF">GYA27_01795</name>
</gene>
<evidence type="ECO:0000256" key="1">
    <source>
        <dbReference type="SAM" id="Phobius"/>
    </source>
</evidence>
<reference evidence="3 4" key="1">
    <citation type="journal article" date="2020" name="Biotechnol. Biofuels">
        <title>New insights from the biogas microbiome by comprehensive genome-resolved metagenomics of nearly 1600 species originating from multiple anaerobic digesters.</title>
        <authorList>
            <person name="Campanaro S."/>
            <person name="Treu L."/>
            <person name="Rodriguez-R L.M."/>
            <person name="Kovalovszki A."/>
            <person name="Ziels R.M."/>
            <person name="Maus I."/>
            <person name="Zhu X."/>
            <person name="Kougias P.G."/>
            <person name="Basile A."/>
            <person name="Luo G."/>
            <person name="Schluter A."/>
            <person name="Konstantinidis K.T."/>
            <person name="Angelidaki I."/>
        </authorList>
    </citation>
    <scope>NUCLEOTIDE SEQUENCE [LARGE SCALE GENOMIC DNA]</scope>
    <source>
        <strain evidence="3">AS27yjCOA_165</strain>
    </source>
</reference>
<dbReference type="Pfam" id="PF13354">
    <property type="entry name" value="Beta-lactamase2"/>
    <property type="match status" value="1"/>
</dbReference>
<dbReference type="EMBL" id="JAAZNL010000017">
    <property type="protein sequence ID" value="NMB69911.1"/>
    <property type="molecule type" value="Genomic_DNA"/>
</dbReference>
<dbReference type="Gene3D" id="3.40.710.10">
    <property type="entry name" value="DD-peptidase/beta-lactamase superfamily"/>
    <property type="match status" value="1"/>
</dbReference>
<dbReference type="SUPFAM" id="SSF56601">
    <property type="entry name" value="beta-lactamase/transpeptidase-like"/>
    <property type="match status" value="1"/>
</dbReference>
<comment type="caution">
    <text evidence="3">The sequence shown here is derived from an EMBL/GenBank/DDBJ whole genome shotgun (WGS) entry which is preliminary data.</text>
</comment>
<protein>
    <submittedName>
        <fullName evidence="3">Serine hydrolase</fullName>
    </submittedName>
</protein>
<dbReference type="PANTHER" id="PTHR35333:SF3">
    <property type="entry name" value="BETA-LACTAMASE-TYPE TRANSPEPTIDASE FOLD CONTAINING PROTEIN"/>
    <property type="match status" value="1"/>
</dbReference>
<feature type="domain" description="Beta-lactamase class A catalytic" evidence="2">
    <location>
        <begin position="89"/>
        <end position="293"/>
    </location>
</feature>
<sequence>MPRGRPKRPKIPKRIIKLWLPTAGLVILFTVLIWVITEQYNRQILGQSTGLPRASYFPSGFFPSKHSENTEDTFAYLKKIVEGKKGNYSIYIQNLTTEKNYSINPTETFYAASLYKVPVAVSAVMYMTDSKKTLDDTVMLISSDFSSGTGVLGKYPAGTNLTYREIFESLLKESDNTAQTLLLRTIPSGYIAKGFSLNNTFVWNTEFLSDNITSSYYYAQYLSEVYTGNYIPSDYRNFIFKTMENTSFDDRMTPYFKKGSIFSHKIGSWGDTQNWHDCGILTNREQKFVVCVMSTRASFNVFKEVAEATANFVNTLLF</sequence>
<dbReference type="Proteomes" id="UP000526033">
    <property type="component" value="Unassembled WGS sequence"/>
</dbReference>
<keyword evidence="3" id="KW-0378">Hydrolase</keyword>
<keyword evidence="1" id="KW-0812">Transmembrane</keyword>
<accession>A0A7X9DK19</accession>